<dbReference type="Pfam" id="PF16189">
    <property type="entry name" value="Creatinase_N_2"/>
    <property type="match status" value="1"/>
</dbReference>
<dbReference type="InterPro" id="IPR036005">
    <property type="entry name" value="Creatinase/aminopeptidase-like"/>
</dbReference>
<evidence type="ECO:0000259" key="7">
    <source>
        <dbReference type="Pfam" id="PF01321"/>
    </source>
</evidence>
<evidence type="ECO:0000259" key="6">
    <source>
        <dbReference type="Pfam" id="PF00557"/>
    </source>
</evidence>
<dbReference type="Pfam" id="PF16188">
    <property type="entry name" value="Peptidase_M24_C"/>
    <property type="match status" value="1"/>
</dbReference>
<dbReference type="Gene3D" id="3.90.230.10">
    <property type="entry name" value="Creatinase/methionine aminopeptidase superfamily"/>
    <property type="match status" value="1"/>
</dbReference>
<dbReference type="HOGENOM" id="CLU_011781_2_2_1"/>
<dbReference type="AlphaFoldDB" id="A7SQ75"/>
<reference evidence="9 10" key="1">
    <citation type="journal article" date="2007" name="Science">
        <title>Sea anemone genome reveals ancestral eumetazoan gene repertoire and genomic organization.</title>
        <authorList>
            <person name="Putnam N.H."/>
            <person name="Srivastava M."/>
            <person name="Hellsten U."/>
            <person name="Dirks B."/>
            <person name="Chapman J."/>
            <person name="Salamov A."/>
            <person name="Terry A."/>
            <person name="Shapiro H."/>
            <person name="Lindquist E."/>
            <person name="Kapitonov V.V."/>
            <person name="Jurka J."/>
            <person name="Genikhovich G."/>
            <person name="Grigoriev I.V."/>
            <person name="Lucas S.M."/>
            <person name="Steele R.E."/>
            <person name="Finnerty J.R."/>
            <person name="Technau U."/>
            <person name="Martindale M.Q."/>
            <person name="Rokhsar D.S."/>
        </authorList>
    </citation>
    <scope>NUCLEOTIDE SEQUENCE [LARGE SCALE GENOMIC DNA]</scope>
    <source>
        <strain evidence="10">CH2 X CH6</strain>
    </source>
</reference>
<dbReference type="STRING" id="45351.A7SQ75"/>
<dbReference type="eggNOG" id="KOG2413">
    <property type="taxonomic scope" value="Eukaryota"/>
</dbReference>
<dbReference type="GO" id="GO:0070006">
    <property type="term" value="F:metalloaminopeptidase activity"/>
    <property type="evidence" value="ECO:0007669"/>
    <property type="project" value="InterPro"/>
</dbReference>
<evidence type="ECO:0000313" key="10">
    <source>
        <dbReference type="Proteomes" id="UP000001593"/>
    </source>
</evidence>
<organism evidence="9 10">
    <name type="scientific">Nematostella vectensis</name>
    <name type="common">Starlet sea anemone</name>
    <dbReference type="NCBI Taxonomy" id="45351"/>
    <lineage>
        <taxon>Eukaryota</taxon>
        <taxon>Metazoa</taxon>
        <taxon>Cnidaria</taxon>
        <taxon>Anthozoa</taxon>
        <taxon>Hexacorallia</taxon>
        <taxon>Actiniaria</taxon>
        <taxon>Edwardsiidae</taxon>
        <taxon>Nematostella</taxon>
    </lineage>
</organism>
<comment type="cofactor">
    <cofactor evidence="1">
        <name>Mn(2+)</name>
        <dbReference type="ChEBI" id="CHEBI:29035"/>
    </cofactor>
</comment>
<proteinExistence type="inferred from homology"/>
<dbReference type="PANTHER" id="PTHR43763:SF6">
    <property type="entry name" value="XAA-PRO AMINOPEPTIDASE 1"/>
    <property type="match status" value="1"/>
</dbReference>
<keyword evidence="3" id="KW-0479">Metal-binding</keyword>
<evidence type="ECO:0000256" key="3">
    <source>
        <dbReference type="ARBA" id="ARBA00022723"/>
    </source>
</evidence>
<evidence type="ECO:0008006" key="11">
    <source>
        <dbReference type="Google" id="ProtNLM"/>
    </source>
</evidence>
<dbReference type="SUPFAM" id="SSF55920">
    <property type="entry name" value="Creatinase/aminopeptidase"/>
    <property type="match status" value="1"/>
</dbReference>
<dbReference type="GO" id="GO:0046872">
    <property type="term" value="F:metal ion binding"/>
    <property type="evidence" value="ECO:0007669"/>
    <property type="project" value="UniProtKB-KW"/>
</dbReference>
<dbReference type="SUPFAM" id="SSF53092">
    <property type="entry name" value="Creatinase/prolidase N-terminal domain"/>
    <property type="match status" value="1"/>
</dbReference>
<dbReference type="FunFam" id="3.40.350.10:FF:000001">
    <property type="entry name" value="Putative xaa-Pro aminopeptidase 1"/>
    <property type="match status" value="1"/>
</dbReference>
<evidence type="ECO:0000256" key="1">
    <source>
        <dbReference type="ARBA" id="ARBA00001936"/>
    </source>
</evidence>
<evidence type="ECO:0000256" key="4">
    <source>
        <dbReference type="ARBA" id="ARBA00022801"/>
    </source>
</evidence>
<dbReference type="CDD" id="cd01085">
    <property type="entry name" value="APP"/>
    <property type="match status" value="1"/>
</dbReference>
<dbReference type="Proteomes" id="UP000001593">
    <property type="component" value="Unassembled WGS sequence"/>
</dbReference>
<dbReference type="InterPro" id="IPR000994">
    <property type="entry name" value="Pept_M24"/>
</dbReference>
<dbReference type="PANTHER" id="PTHR43763">
    <property type="entry name" value="XAA-PRO AMINOPEPTIDASE 1"/>
    <property type="match status" value="1"/>
</dbReference>
<dbReference type="FunFam" id="3.40.350.10:FF:000004">
    <property type="entry name" value="xaa-Pro aminopeptidase 1 isoform X1"/>
    <property type="match status" value="1"/>
</dbReference>
<keyword evidence="4" id="KW-0378">Hydrolase</keyword>
<dbReference type="InterPro" id="IPR050422">
    <property type="entry name" value="X-Pro_aminopeptidase_P"/>
</dbReference>
<dbReference type="Pfam" id="PF00557">
    <property type="entry name" value="Peptidase_M24"/>
    <property type="match status" value="1"/>
</dbReference>
<comment type="similarity">
    <text evidence="2">Belongs to the peptidase M24B family.</text>
</comment>
<protein>
    <recommendedName>
        <fullName evidence="11">Xaa-Pro aminopeptidase 1</fullName>
    </recommendedName>
</protein>
<dbReference type="PhylomeDB" id="A7SQ75"/>
<feature type="domain" description="Creatinase N-terminal" evidence="7">
    <location>
        <begin position="9"/>
        <end position="141"/>
    </location>
</feature>
<evidence type="ECO:0000256" key="2">
    <source>
        <dbReference type="ARBA" id="ARBA00008766"/>
    </source>
</evidence>
<dbReference type="InterPro" id="IPR000587">
    <property type="entry name" value="Creatinase_N"/>
</dbReference>
<dbReference type="InterPro" id="IPR029149">
    <property type="entry name" value="Creatin/AminoP/Spt16_N"/>
</dbReference>
<evidence type="ECO:0000313" key="9">
    <source>
        <dbReference type="EMBL" id="EDO34133.1"/>
    </source>
</evidence>
<dbReference type="Pfam" id="PF01321">
    <property type="entry name" value="Creatinase_N"/>
    <property type="match status" value="1"/>
</dbReference>
<feature type="domain" description="Peptidase M24 C-terminal" evidence="8">
    <location>
        <begin position="591"/>
        <end position="655"/>
    </location>
</feature>
<dbReference type="Gene3D" id="3.40.350.10">
    <property type="entry name" value="Creatinase/prolidase N-terminal domain"/>
    <property type="match status" value="2"/>
</dbReference>
<dbReference type="InterPro" id="IPR032416">
    <property type="entry name" value="Peptidase_M24_C"/>
</dbReference>
<accession>A7SQ75</accession>
<gene>
    <name evidence="9" type="ORF">NEMVEDRAFT_v1g173120</name>
</gene>
<dbReference type="EMBL" id="DS469742">
    <property type="protein sequence ID" value="EDO34133.1"/>
    <property type="molecule type" value="Genomic_DNA"/>
</dbReference>
<feature type="domain" description="Peptidase M24" evidence="6">
    <location>
        <begin position="354"/>
        <end position="570"/>
    </location>
</feature>
<dbReference type="GO" id="GO:0005737">
    <property type="term" value="C:cytoplasm"/>
    <property type="evidence" value="ECO:0007669"/>
    <property type="project" value="UniProtKB-ARBA"/>
</dbReference>
<dbReference type="InParanoid" id="A7SQ75"/>
<keyword evidence="5" id="KW-0464">Manganese</keyword>
<keyword evidence="10" id="KW-1185">Reference proteome</keyword>
<evidence type="ECO:0000259" key="8">
    <source>
        <dbReference type="Pfam" id="PF16188"/>
    </source>
</evidence>
<dbReference type="OMA" id="EPGMILS"/>
<dbReference type="InterPro" id="IPR033740">
    <property type="entry name" value="Pept_M24B"/>
</dbReference>
<sequence>MSRPTGHLLQQLRALMKNKNYVSEAIQAYIIPSCDAHQSEYLASCDLRRGFISGFDGSAGTAIVTDHKAALWTDGRYFLHAERQLDANWMLMRDGLPDTPKQEEWLIQELPIGSRVGVDPFLMPLVQWKKMSTTLRSAGLTLVHTETNLVDIVWEKHDRPCPPSDGVMPLGLSYTGKSWQDKVKELRTTLKKKKATAFVLTALDDVAWMFNLRGSDIEFNPVFFAYAIVTLDNVFLFIDQNKIDSSVRKHLELDNSDSNETRITLKEYNEIQDALREEVAKGSRIWISSNSSMALTSLVPEVNWLLTLVKSFVNVCSIGLRLAFLFLFIYVTCMLDESSPVALSKALKNEVELEGLRQSHIRDAVALCEFFAWLEQEVPKAELTEILAADKLEELRREQDDFVSLSFATISSSGSNGAIIHYRPTEETTRMISKNDLYLCDSGAQYKDGTTDVTRTVHFGKPTRYEQECFTRVFKGHVSLAMTVFPNKTTGHRLEVLARKALWDVGLDYLHGTGHGVGCFLNVHEGPQGINLRARPDEAPLEAGMTTSIEPGYYEDGNFGIRIENVYIIKPVELQVGACISGLRYNFKNKGWLGFEHCTLFPIQTKMLIPSMLSQEEVDWLNSYHELCAEKVGAALREQGRHEALSWLLKETRPLG</sequence>
<name>A7SQ75_NEMVE</name>
<evidence type="ECO:0000256" key="5">
    <source>
        <dbReference type="ARBA" id="ARBA00023211"/>
    </source>
</evidence>
<dbReference type="MEROPS" id="M24.009"/>
<dbReference type="FunFam" id="3.90.230.10:FF:000007">
    <property type="entry name" value="Xaa-Pro aminopeptidase P"/>
    <property type="match status" value="1"/>
</dbReference>